<dbReference type="InterPro" id="IPR013108">
    <property type="entry name" value="Amidohydro_3"/>
</dbReference>
<dbReference type="STRING" id="1077348.A0A2G8RZF1"/>
<feature type="region of interest" description="Disordered" evidence="1">
    <location>
        <begin position="838"/>
        <end position="857"/>
    </location>
</feature>
<reference evidence="3 4" key="1">
    <citation type="journal article" date="2015" name="Sci. Rep.">
        <title>Chromosome-level genome map provides insights into diverse defense mechanisms in the medicinal fungus Ganoderma sinense.</title>
        <authorList>
            <person name="Zhu Y."/>
            <person name="Xu J."/>
            <person name="Sun C."/>
            <person name="Zhou S."/>
            <person name="Xu H."/>
            <person name="Nelson D.R."/>
            <person name="Qian J."/>
            <person name="Song J."/>
            <person name="Luo H."/>
            <person name="Xiang L."/>
            <person name="Li Y."/>
            <person name="Xu Z."/>
            <person name="Ji A."/>
            <person name="Wang L."/>
            <person name="Lu S."/>
            <person name="Hayward A."/>
            <person name="Sun W."/>
            <person name="Li X."/>
            <person name="Schwartz D.C."/>
            <person name="Wang Y."/>
            <person name="Chen S."/>
        </authorList>
    </citation>
    <scope>NUCLEOTIDE SEQUENCE [LARGE SCALE GENOMIC DNA]</scope>
    <source>
        <strain evidence="3 4">ZZ0214-1</strain>
    </source>
</reference>
<dbReference type="EMBL" id="AYKW01000034">
    <property type="protein sequence ID" value="PIL26899.1"/>
    <property type="molecule type" value="Genomic_DNA"/>
</dbReference>
<proteinExistence type="predicted"/>
<evidence type="ECO:0000256" key="1">
    <source>
        <dbReference type="SAM" id="MobiDB-lite"/>
    </source>
</evidence>
<dbReference type="InterPro" id="IPR051781">
    <property type="entry name" value="Metallo-dep_Hydrolase"/>
</dbReference>
<dbReference type="InterPro" id="IPR032466">
    <property type="entry name" value="Metal_Hydrolase"/>
</dbReference>
<dbReference type="OrthoDB" id="10258955at2759"/>
<sequence>MKSANLLPTTAARTRKPPQFRGNNPLSGKLGYLLSSLILLVVFQVCHLFRSITITVSESEPPDATGILDKCSLLNTKPGPPPDFYARAQSDRFVAGTKPTLIKNATIWTGGDNGLEVLHADILLDRGLIKQIGQIDGNSFAQGSVYHVDAHGKWVSPGIVDLHSHLGVYSVPSLAGSSDGNSRKGPVLPWLRALDALNTHDEAYRLSISGGVTTALVLPGSANAIGGQAAIIKLRPTEERSPTSMLLENPYETNTTLYDPKVSFRYRQMKHACGENPDRVYSGTRMDTAWAFRQAYDKARQIKEAQDKYCAKANRGDWAELGAYPEDLQWEALVDVLRGRVKVHTHCYETVDLDDLVRITNEFKFPIAAFHHAHETYLVPDTLKSAYGHAPAAALFASHGRYKREAYRGSEFAPRILAEHGLQVVMTSDHPVLDSRFLLWEAQQAHYYGLPHNLALAAVTSTPASVMGQSHRIGFLKEGYDADLVLWDSHPLALGATPHQVWIDGVPQLSLPPSGSDPVSTKPDALQSLPKVPNFDAEAAEALEYDGLPPLEPTPAHAHAHTVVFANVSAVFLRTNSNSNSNVEQSASVQEEAPMSVVVRAGRIACLGPPSSPCVHDALSMHASSGDVDLVDLAGGAISPGLTTYGSALGLEEIQGEPATRDGRAPDGLGLDKIVPGLAGGSGALVQAVDGLQFATRHAYTAYRAGVTTGIVSPQNNGGFLSGLGTAFSLAAPHKLAASAVVQRAGAVHVAIHRRGGAPGQSVSVSTQVAALRRLLLHSDSDRTEGEGGELEDKGEIGAWVARVRRGAATLVVEAESADVIATVLELKYEVEDALNAAGGAGGADEAKEEEEKEKRKKVKVTIAGGREAHLLARELGAAGVGVLLTQPRPFPKEWEARRILPGPPLSAKSQVVTLLEHGVTVGLGTVDSDKARNTRFDAGWAALEAGGTISKAQAIALVSTNVEKLLGIERDAGETELVATSGGDLLGFGKVVAVISPVRGVVDVF</sequence>
<protein>
    <recommendedName>
        <fullName evidence="2">Amidohydrolase 3 domain-containing protein</fullName>
    </recommendedName>
</protein>
<feature type="compositionally biased region" description="Polar residues" evidence="1">
    <location>
        <begin position="1"/>
        <end position="12"/>
    </location>
</feature>
<dbReference type="SUPFAM" id="SSF51556">
    <property type="entry name" value="Metallo-dependent hydrolases"/>
    <property type="match status" value="1"/>
</dbReference>
<dbReference type="Gene3D" id="3.20.20.140">
    <property type="entry name" value="Metal-dependent hydrolases"/>
    <property type="match status" value="2"/>
</dbReference>
<feature type="region of interest" description="Disordered" evidence="1">
    <location>
        <begin position="1"/>
        <end position="22"/>
    </location>
</feature>
<organism evidence="3 4">
    <name type="scientific">Ganoderma sinense ZZ0214-1</name>
    <dbReference type="NCBI Taxonomy" id="1077348"/>
    <lineage>
        <taxon>Eukaryota</taxon>
        <taxon>Fungi</taxon>
        <taxon>Dikarya</taxon>
        <taxon>Basidiomycota</taxon>
        <taxon>Agaricomycotina</taxon>
        <taxon>Agaricomycetes</taxon>
        <taxon>Polyporales</taxon>
        <taxon>Polyporaceae</taxon>
        <taxon>Ganoderma</taxon>
    </lineage>
</organism>
<dbReference type="SUPFAM" id="SSF51338">
    <property type="entry name" value="Composite domain of metallo-dependent hydrolases"/>
    <property type="match status" value="1"/>
</dbReference>
<name>A0A2G8RZF1_9APHY</name>
<evidence type="ECO:0000313" key="3">
    <source>
        <dbReference type="EMBL" id="PIL26899.1"/>
    </source>
</evidence>
<dbReference type="InterPro" id="IPR011059">
    <property type="entry name" value="Metal-dep_hydrolase_composite"/>
</dbReference>
<gene>
    <name evidence="3" type="ORF">GSI_10037</name>
</gene>
<dbReference type="Pfam" id="PF07969">
    <property type="entry name" value="Amidohydro_3"/>
    <property type="match status" value="1"/>
</dbReference>
<dbReference type="PANTHER" id="PTHR43135:SF3">
    <property type="entry name" value="ALPHA-D-RIBOSE 1-METHYLPHOSPHONATE 5-TRIPHOSPHATE DIPHOSPHATASE"/>
    <property type="match status" value="1"/>
</dbReference>
<evidence type="ECO:0000313" key="4">
    <source>
        <dbReference type="Proteomes" id="UP000230002"/>
    </source>
</evidence>
<comment type="caution">
    <text evidence="3">The sequence shown here is derived from an EMBL/GenBank/DDBJ whole genome shotgun (WGS) entry which is preliminary data.</text>
</comment>
<evidence type="ECO:0000259" key="2">
    <source>
        <dbReference type="Pfam" id="PF07969"/>
    </source>
</evidence>
<keyword evidence="4" id="KW-1185">Reference proteome</keyword>
<dbReference type="Proteomes" id="UP000230002">
    <property type="component" value="Unassembled WGS sequence"/>
</dbReference>
<dbReference type="AlphaFoldDB" id="A0A2G8RZF1"/>
<dbReference type="GO" id="GO:0016810">
    <property type="term" value="F:hydrolase activity, acting on carbon-nitrogen (but not peptide) bonds"/>
    <property type="evidence" value="ECO:0007669"/>
    <property type="project" value="InterPro"/>
</dbReference>
<dbReference type="PANTHER" id="PTHR43135">
    <property type="entry name" value="ALPHA-D-RIBOSE 1-METHYLPHOSPHONATE 5-TRIPHOSPHATE DIPHOSPHATASE"/>
    <property type="match status" value="1"/>
</dbReference>
<feature type="domain" description="Amidohydrolase 3" evidence="2">
    <location>
        <begin position="400"/>
        <end position="506"/>
    </location>
</feature>
<accession>A0A2G8RZF1</accession>